<evidence type="ECO:0000259" key="12">
    <source>
        <dbReference type="Pfam" id="PF26002"/>
    </source>
</evidence>
<keyword evidence="6 9" id="KW-0812">Transmembrane</keyword>
<evidence type="ECO:0000256" key="2">
    <source>
        <dbReference type="ARBA" id="ARBA00009477"/>
    </source>
</evidence>
<evidence type="ECO:0000256" key="1">
    <source>
        <dbReference type="ARBA" id="ARBA00004377"/>
    </source>
</evidence>
<evidence type="ECO:0000256" key="9">
    <source>
        <dbReference type="RuleBase" id="RU365093"/>
    </source>
</evidence>
<feature type="coiled-coil region" evidence="10">
    <location>
        <begin position="149"/>
        <end position="176"/>
    </location>
</feature>
<dbReference type="InterPro" id="IPR058982">
    <property type="entry name" value="Beta-barrel_AprE"/>
</dbReference>
<dbReference type="AlphaFoldDB" id="A0A1I0XZZ7"/>
<evidence type="ECO:0000256" key="4">
    <source>
        <dbReference type="ARBA" id="ARBA00022475"/>
    </source>
</evidence>
<accession>A0A1I0XZZ7</accession>
<dbReference type="PANTHER" id="PTHR30386">
    <property type="entry name" value="MEMBRANE FUSION SUBUNIT OF EMRAB-TOLC MULTIDRUG EFFLUX PUMP"/>
    <property type="match status" value="1"/>
</dbReference>
<dbReference type="InterPro" id="IPR050739">
    <property type="entry name" value="MFP"/>
</dbReference>
<evidence type="ECO:0000256" key="10">
    <source>
        <dbReference type="SAM" id="Coils"/>
    </source>
</evidence>
<dbReference type="STRING" id="871651.SAMN05421688_2689"/>
<gene>
    <name evidence="13" type="ORF">SAMN05421688_2689</name>
</gene>
<comment type="similarity">
    <text evidence="2 9">Belongs to the membrane fusion protein (MFP) (TC 8.A.1) family.</text>
</comment>
<proteinExistence type="inferred from homology"/>
<feature type="transmembrane region" description="Helical" evidence="9">
    <location>
        <begin position="12"/>
        <end position="32"/>
    </location>
</feature>
<evidence type="ECO:0000313" key="13">
    <source>
        <dbReference type="EMBL" id="SFB06552.1"/>
    </source>
</evidence>
<dbReference type="InterPro" id="IPR010129">
    <property type="entry name" value="T1SS_HlyD"/>
</dbReference>
<name>A0A1I0XZZ7_9RHOB</name>
<keyword evidence="5 9" id="KW-0997">Cell inner membrane</keyword>
<keyword evidence="10" id="KW-0175">Coiled coil</keyword>
<evidence type="ECO:0000259" key="11">
    <source>
        <dbReference type="Pfam" id="PF25994"/>
    </source>
</evidence>
<dbReference type="NCBIfam" id="TIGR01843">
    <property type="entry name" value="type_I_hlyD"/>
    <property type="match status" value="1"/>
</dbReference>
<dbReference type="RefSeq" id="WP_092065732.1">
    <property type="nucleotide sequence ID" value="NZ_FOJU01000004.1"/>
</dbReference>
<dbReference type="Proteomes" id="UP000198796">
    <property type="component" value="Unassembled WGS sequence"/>
</dbReference>
<keyword evidence="8 9" id="KW-0472">Membrane</keyword>
<keyword evidence="4 9" id="KW-1003">Cell membrane</keyword>
<evidence type="ECO:0000313" key="14">
    <source>
        <dbReference type="Proteomes" id="UP000198796"/>
    </source>
</evidence>
<dbReference type="OrthoDB" id="9810980at2"/>
<keyword evidence="14" id="KW-1185">Reference proteome</keyword>
<evidence type="ECO:0000256" key="5">
    <source>
        <dbReference type="ARBA" id="ARBA00022519"/>
    </source>
</evidence>
<feature type="domain" description="AprE-like beta-barrel" evidence="12">
    <location>
        <begin position="320"/>
        <end position="410"/>
    </location>
</feature>
<dbReference type="Pfam" id="PF25994">
    <property type="entry name" value="HH_AprE"/>
    <property type="match status" value="1"/>
</dbReference>
<evidence type="ECO:0000256" key="7">
    <source>
        <dbReference type="ARBA" id="ARBA00022989"/>
    </source>
</evidence>
<protein>
    <recommendedName>
        <fullName evidence="9">Membrane fusion protein (MFP) family protein</fullName>
    </recommendedName>
</protein>
<evidence type="ECO:0000256" key="6">
    <source>
        <dbReference type="ARBA" id="ARBA00022692"/>
    </source>
</evidence>
<dbReference type="PANTHER" id="PTHR30386:SF17">
    <property type="entry name" value="ALKALINE PROTEASE SECRETION PROTEIN APRE"/>
    <property type="match status" value="1"/>
</dbReference>
<sequence>MNGGAWSARGHLLVGVIALIVLVGGFGTWATFTTISGAIIAQGRIEVDQNRQVVQHPDGGVVEEIIVDEGDEVAAGDLLIRLEPTQLRSELSVVENQLYEILARIGRLEAERDDAEEITFDPLLLEAAAENESFEKLVDGQQRLFTARRSSIASEIDQLRKRRRQTESQIEGIDAQQASLQTQLGLIREELANQQSLLDRGLAQASSVLALRREEASLSGSVGELTAQRAQAEGRITEIEIQILNLGDKRREEAITQLRDLSVNELETGERRRTLVEQLDRLDIRAPVSGIVYGLTVFTPRSVIRPADPVLYLVPQDRPLVIAAQIEPIDIDKIRLDQEVVLRFSTFDQRTTPELLGTVTQISADAFTDERSTLTYYRAEIRLSEGEQAKLPDGITLIPGMPVETFLRTQDRSPLAYLVKPLTDYLAKAFRDG</sequence>
<dbReference type="InterPro" id="IPR058781">
    <property type="entry name" value="HH_AprE-like"/>
</dbReference>
<organism evidence="13 14">
    <name type="scientific">Poseidonocella pacifica</name>
    <dbReference type="NCBI Taxonomy" id="871651"/>
    <lineage>
        <taxon>Bacteria</taxon>
        <taxon>Pseudomonadati</taxon>
        <taxon>Pseudomonadota</taxon>
        <taxon>Alphaproteobacteria</taxon>
        <taxon>Rhodobacterales</taxon>
        <taxon>Roseobacteraceae</taxon>
        <taxon>Poseidonocella</taxon>
    </lineage>
</organism>
<comment type="subcellular location">
    <subcellularLocation>
        <location evidence="1 9">Cell inner membrane</location>
        <topology evidence="1 9">Single-pass membrane protein</topology>
    </subcellularLocation>
</comment>
<keyword evidence="3 9" id="KW-0813">Transport</keyword>
<dbReference type="PRINTS" id="PR01490">
    <property type="entry name" value="RTXTOXIND"/>
</dbReference>
<dbReference type="Gene3D" id="2.40.50.100">
    <property type="match status" value="1"/>
</dbReference>
<dbReference type="Gene3D" id="2.40.30.170">
    <property type="match status" value="1"/>
</dbReference>
<dbReference type="Pfam" id="PF26002">
    <property type="entry name" value="Beta-barrel_AprE"/>
    <property type="match status" value="1"/>
</dbReference>
<feature type="domain" description="AprE-like long alpha-helical hairpin" evidence="11">
    <location>
        <begin position="88"/>
        <end position="276"/>
    </location>
</feature>
<evidence type="ECO:0000256" key="8">
    <source>
        <dbReference type="ARBA" id="ARBA00023136"/>
    </source>
</evidence>
<dbReference type="GO" id="GO:0015031">
    <property type="term" value="P:protein transport"/>
    <property type="evidence" value="ECO:0007669"/>
    <property type="project" value="InterPro"/>
</dbReference>
<dbReference type="GO" id="GO:0005886">
    <property type="term" value="C:plasma membrane"/>
    <property type="evidence" value="ECO:0007669"/>
    <property type="project" value="UniProtKB-SubCell"/>
</dbReference>
<evidence type="ECO:0000256" key="3">
    <source>
        <dbReference type="ARBA" id="ARBA00022448"/>
    </source>
</evidence>
<keyword evidence="7 9" id="KW-1133">Transmembrane helix</keyword>
<reference evidence="13 14" key="1">
    <citation type="submission" date="2016-10" db="EMBL/GenBank/DDBJ databases">
        <authorList>
            <person name="de Groot N.N."/>
        </authorList>
    </citation>
    <scope>NUCLEOTIDE SEQUENCE [LARGE SCALE GENOMIC DNA]</scope>
    <source>
        <strain evidence="13 14">DSM 29316</strain>
    </source>
</reference>
<dbReference type="EMBL" id="FOJU01000004">
    <property type="protein sequence ID" value="SFB06552.1"/>
    <property type="molecule type" value="Genomic_DNA"/>
</dbReference>